<organism evidence="2 3">
    <name type="scientific">Vitrella brassicaformis (strain CCMP3155)</name>
    <dbReference type="NCBI Taxonomy" id="1169540"/>
    <lineage>
        <taxon>Eukaryota</taxon>
        <taxon>Sar</taxon>
        <taxon>Alveolata</taxon>
        <taxon>Colpodellida</taxon>
        <taxon>Vitrellaceae</taxon>
        <taxon>Vitrella</taxon>
    </lineage>
</organism>
<reference evidence="2 3" key="1">
    <citation type="submission" date="2014-11" db="EMBL/GenBank/DDBJ databases">
        <authorList>
            <person name="Zhu J."/>
            <person name="Qi W."/>
            <person name="Song R."/>
        </authorList>
    </citation>
    <scope>NUCLEOTIDE SEQUENCE [LARGE SCALE GENOMIC DNA]</scope>
</reference>
<feature type="compositionally biased region" description="Gly residues" evidence="1">
    <location>
        <begin position="11"/>
        <end position="24"/>
    </location>
</feature>
<accession>A0A0G4FV99</accession>
<protein>
    <recommendedName>
        <fullName evidence="4">DUF4604 domain-containing protein</fullName>
    </recommendedName>
</protein>
<dbReference type="InParanoid" id="A0A0G4FV99"/>
<name>A0A0G4FV99_VITBC</name>
<feature type="region of interest" description="Disordered" evidence="1">
    <location>
        <begin position="1"/>
        <end position="24"/>
    </location>
</feature>
<feature type="region of interest" description="Disordered" evidence="1">
    <location>
        <begin position="96"/>
        <end position="237"/>
    </location>
</feature>
<dbReference type="EMBL" id="CDMY01000502">
    <property type="protein sequence ID" value="CEM18523.1"/>
    <property type="molecule type" value="Genomic_DNA"/>
</dbReference>
<keyword evidence="3" id="KW-1185">Reference proteome</keyword>
<evidence type="ECO:0000256" key="1">
    <source>
        <dbReference type="SAM" id="MobiDB-lite"/>
    </source>
</evidence>
<feature type="region of interest" description="Disordered" evidence="1">
    <location>
        <begin position="46"/>
        <end position="69"/>
    </location>
</feature>
<evidence type="ECO:0000313" key="2">
    <source>
        <dbReference type="EMBL" id="CEM18523.1"/>
    </source>
</evidence>
<dbReference type="AlphaFoldDB" id="A0A0G4FV99"/>
<evidence type="ECO:0000313" key="3">
    <source>
        <dbReference type="Proteomes" id="UP000041254"/>
    </source>
</evidence>
<proteinExistence type="predicted"/>
<dbReference type="VEuPathDB" id="CryptoDB:Vbra_5959"/>
<feature type="compositionally biased region" description="Basic and acidic residues" evidence="1">
    <location>
        <begin position="172"/>
        <end position="225"/>
    </location>
</feature>
<sequence length="237" mass="27058">MEGFDQKRYRGGGTAGGGKKGGYGGLTYVKQVPKFLQKYYDQHPELAVSEKHQKTVSQRTPNESREEEMAHMLKDLESAQIVDSSVTLDDLKKQHALQSHKDARAHQTCDVKSLEAEGKFVFKKPTAASSRPDKDHHPSARRGRAERDHPSSRGGRSEEPSRHRGRSRSRSRSRERFRETSRERDDRRWREDSERERGRGDDDRGRSGRGRVDKDRASEAKEGRKGAAKNLLSFDDD</sequence>
<dbReference type="Proteomes" id="UP000041254">
    <property type="component" value="Unassembled WGS sequence"/>
</dbReference>
<evidence type="ECO:0008006" key="4">
    <source>
        <dbReference type="Google" id="ProtNLM"/>
    </source>
</evidence>
<feature type="compositionally biased region" description="Basic and acidic residues" evidence="1">
    <location>
        <begin position="96"/>
        <end position="120"/>
    </location>
</feature>
<feature type="compositionally biased region" description="Basic and acidic residues" evidence="1">
    <location>
        <begin position="131"/>
        <end position="162"/>
    </location>
</feature>
<gene>
    <name evidence="2" type="ORF">Vbra_5959</name>
</gene>